<sequence length="117" mass="12189">MLVLSDAAAQRVLDMIEEEGDSSLYMRVGVKGGGCTGLSYGMGFDSIVEETDQVLEIKGVPIVVDSESAPVLDGVNIDFKENMMGGGFTIDNPNAIASCGCGASFKTATKEGTPEKC</sequence>
<dbReference type="GO" id="GO:0016226">
    <property type="term" value="P:iron-sulfur cluster assembly"/>
    <property type="evidence" value="ECO:0007669"/>
    <property type="project" value="InterPro"/>
</dbReference>
<dbReference type="EMBL" id="FNNC01000007">
    <property type="protein sequence ID" value="SDW93560.1"/>
    <property type="molecule type" value="Genomic_DNA"/>
</dbReference>
<dbReference type="GO" id="GO:0005506">
    <property type="term" value="F:iron ion binding"/>
    <property type="evidence" value="ECO:0007669"/>
    <property type="project" value="TreeGrafter"/>
</dbReference>
<dbReference type="RefSeq" id="WP_022794136.1">
    <property type="nucleotide sequence ID" value="NZ_FNNC01000007.1"/>
</dbReference>
<dbReference type="InterPro" id="IPR016092">
    <property type="entry name" value="ATAP"/>
</dbReference>
<dbReference type="STRING" id="1122204.SAMN05421781_2805"/>
<reference evidence="2 3" key="1">
    <citation type="submission" date="2016-10" db="EMBL/GenBank/DDBJ databases">
        <authorList>
            <person name="de Groot N.N."/>
        </authorList>
    </citation>
    <scope>NUCLEOTIDE SEQUENCE [LARGE SCALE GENOMIC DNA]</scope>
    <source>
        <strain evidence="2 3">DSM 23126</strain>
    </source>
</reference>
<dbReference type="GO" id="GO:0051537">
    <property type="term" value="F:2 iron, 2 sulfur cluster binding"/>
    <property type="evidence" value="ECO:0007669"/>
    <property type="project" value="TreeGrafter"/>
</dbReference>
<accession>A0A1H2XL41</accession>
<dbReference type="PROSITE" id="PS01152">
    <property type="entry name" value="HESB"/>
    <property type="match status" value="1"/>
</dbReference>
<dbReference type="OrthoDB" id="9801228at2"/>
<evidence type="ECO:0000313" key="3">
    <source>
        <dbReference type="Proteomes" id="UP000199488"/>
    </source>
</evidence>
<dbReference type="InterPro" id="IPR035903">
    <property type="entry name" value="HesB-like_dom_sf"/>
</dbReference>
<dbReference type="PANTHER" id="PTHR43011">
    <property type="entry name" value="IRON-SULFUR CLUSTER ASSEMBLY 2 HOMOLOG, MITOCHONDRIAL"/>
    <property type="match status" value="1"/>
</dbReference>
<name>A0A1H2XL41_9BACI</name>
<keyword evidence="3" id="KW-1185">Reference proteome</keyword>
<dbReference type="InterPro" id="IPR017870">
    <property type="entry name" value="FeS_cluster_insertion_CS"/>
</dbReference>
<dbReference type="GO" id="GO:0051539">
    <property type="term" value="F:4 iron, 4 sulfur cluster binding"/>
    <property type="evidence" value="ECO:0007669"/>
    <property type="project" value="TreeGrafter"/>
</dbReference>
<dbReference type="PANTHER" id="PTHR43011:SF1">
    <property type="entry name" value="IRON-SULFUR CLUSTER ASSEMBLY 2 HOMOLOG, MITOCHONDRIAL"/>
    <property type="match status" value="1"/>
</dbReference>
<dbReference type="Pfam" id="PF01521">
    <property type="entry name" value="Fe-S_biosyn"/>
    <property type="match status" value="1"/>
</dbReference>
<dbReference type="Gene3D" id="2.60.300.12">
    <property type="entry name" value="HesB-like domain"/>
    <property type="match status" value="1"/>
</dbReference>
<gene>
    <name evidence="2" type="ORF">SAMN05421781_2805</name>
</gene>
<organism evidence="2 3">
    <name type="scientific">Marinococcus luteus</name>
    <dbReference type="NCBI Taxonomy" id="1122204"/>
    <lineage>
        <taxon>Bacteria</taxon>
        <taxon>Bacillati</taxon>
        <taxon>Bacillota</taxon>
        <taxon>Bacilli</taxon>
        <taxon>Bacillales</taxon>
        <taxon>Bacillaceae</taxon>
        <taxon>Marinococcus</taxon>
    </lineage>
</organism>
<dbReference type="NCBIfam" id="TIGR00049">
    <property type="entry name" value="iron-sulfur cluster assembly accessory protein"/>
    <property type="match status" value="1"/>
</dbReference>
<evidence type="ECO:0000313" key="2">
    <source>
        <dbReference type="EMBL" id="SDW93560.1"/>
    </source>
</evidence>
<protein>
    <submittedName>
        <fullName evidence="2">Iron-sulfur cluster assembly protein</fullName>
    </submittedName>
</protein>
<feature type="domain" description="Core" evidence="1">
    <location>
        <begin position="2"/>
        <end position="102"/>
    </location>
</feature>
<dbReference type="SUPFAM" id="SSF89360">
    <property type="entry name" value="HesB-like domain"/>
    <property type="match status" value="1"/>
</dbReference>
<dbReference type="AlphaFoldDB" id="A0A1H2XL41"/>
<proteinExistence type="predicted"/>
<dbReference type="Proteomes" id="UP000199488">
    <property type="component" value="Unassembled WGS sequence"/>
</dbReference>
<dbReference type="InterPro" id="IPR000361">
    <property type="entry name" value="ATAP_core_dom"/>
</dbReference>
<evidence type="ECO:0000259" key="1">
    <source>
        <dbReference type="Pfam" id="PF01521"/>
    </source>
</evidence>